<dbReference type="AlphaFoldDB" id="A0AAC8UVD2"/>
<dbReference type="KEGG" id="lko:ABN16_08020"/>
<evidence type="ECO:0000313" key="2">
    <source>
        <dbReference type="Proteomes" id="UP000036000"/>
    </source>
</evidence>
<proteinExistence type="predicted"/>
<sequence>MKWILAVIVCLGVLVSGERRVNAMKEDSLTAALRTAPNGIPLTDLYKLDQVVNSSASRQDGPRVAQSIAQLTSDMNDGTQVSALWSKANENGLAVSNQVNLTKDALWGFWLYFGDKGDESSEGMAFVLQNSERKMVPIPKTTAGQTIGVWGGAPESGVNVNPASVAHQGISSSWALEFDTHVNSSGGSNLNDFLDYYVSEGPHIASGYPGNSASYKLVNKQGKSRPTLIHTKMNYMKTSPADGNWRHVTMHWEAATKHMTYAYNDRDTATNLPIKPEVTDKTTIDTRFLVPTKKTEKLESGQQEEIDITRDKGASSAIWGITSSSTSRDNQLVVVDQDPRWPQMRVNSKVELLGDRAREITEGDVVEQLTAKDVVRFSSQVDFANEGLLTGDYGNTGAFTVESGLPRPSIVKGITIKNGTTAIFNVTDHSDSGITGDRHVQVLDRKRGKRLLTTERDVTFAGSNQDVTVKTPPTLFYGSNYYISIPTPTFKVGKLVDLKLTRIGDEALTTTHDDVAIKGRLTNGKLPIEAIDRNNSHFEATVNGKSYQPRDLNLGWISAHDLGEFGMEVPTRLLQAGKNEVTVQVKDKQNRASNVLKLSIEKKAGELAFVSVPTDCGFMPLTLTGREKIVQREPSPGWQLSVQDGRSAGRKWQLQVSMGKPFQDKSGRRLAGKFIYAHEGTSYELSDSPTTVMTHETKRANEVTNISKNWTSMSGPLMVVSKHAVAGEYSGEIRWHLTDAP</sequence>
<evidence type="ECO:0008006" key="3">
    <source>
        <dbReference type="Google" id="ProtNLM"/>
    </source>
</evidence>
<evidence type="ECO:0000313" key="1">
    <source>
        <dbReference type="EMBL" id="AKP64953.1"/>
    </source>
</evidence>
<name>A0AAC8UVD2_9LACO</name>
<dbReference type="Proteomes" id="UP000036000">
    <property type="component" value="Chromosome"/>
</dbReference>
<dbReference type="RefSeq" id="WP_048734732.1">
    <property type="nucleotide sequence ID" value="NZ_CP012033.1"/>
</dbReference>
<reference evidence="1 2" key="1">
    <citation type="submission" date="2015-07" db="EMBL/GenBank/DDBJ databases">
        <title>Lactobacillus korensis/26-25/ whole genome sequencing.</title>
        <authorList>
            <person name="Kim M.K."/>
            <person name="Im W.-T."/>
            <person name="Srinivasan S."/>
            <person name="Lee J.-J."/>
        </authorList>
    </citation>
    <scope>NUCLEOTIDE SEQUENCE [LARGE SCALE GENOMIC DNA]</scope>
    <source>
        <strain evidence="1 2">26-25</strain>
    </source>
</reference>
<organism evidence="1 2">
    <name type="scientific">Levilactobacillus koreensis</name>
    <dbReference type="NCBI Taxonomy" id="637971"/>
    <lineage>
        <taxon>Bacteria</taxon>
        <taxon>Bacillati</taxon>
        <taxon>Bacillota</taxon>
        <taxon>Bacilli</taxon>
        <taxon>Lactobacillales</taxon>
        <taxon>Lactobacillaceae</taxon>
        <taxon>Levilactobacillus</taxon>
    </lineage>
</organism>
<protein>
    <recommendedName>
        <fullName evidence="3">WxL domain-containing protein</fullName>
    </recommendedName>
</protein>
<dbReference type="SUPFAM" id="SSF49899">
    <property type="entry name" value="Concanavalin A-like lectins/glucanases"/>
    <property type="match status" value="1"/>
</dbReference>
<dbReference type="InterPro" id="IPR013320">
    <property type="entry name" value="ConA-like_dom_sf"/>
</dbReference>
<keyword evidence="2" id="KW-1185">Reference proteome</keyword>
<dbReference type="EMBL" id="CP012033">
    <property type="protein sequence ID" value="AKP64953.1"/>
    <property type="molecule type" value="Genomic_DNA"/>
</dbReference>
<dbReference type="Gene3D" id="2.60.120.200">
    <property type="match status" value="1"/>
</dbReference>
<gene>
    <name evidence="1" type="ORF">ABN16_08020</name>
</gene>
<accession>A0AAC8UVD2</accession>